<dbReference type="OrthoDB" id="2898509at2759"/>
<keyword evidence="1" id="KW-0560">Oxidoreductase</keyword>
<dbReference type="InterPro" id="IPR002347">
    <property type="entry name" value="SDR_fam"/>
</dbReference>
<dbReference type="PANTHER" id="PTHR47534">
    <property type="entry name" value="YALI0E05731P"/>
    <property type="match status" value="1"/>
</dbReference>
<sequence length="318" mass="35648">MVKLATIQQHNAHFTEEHHEGVVSVFAGATRGIGTSTLERMATMLHKSTFYILGRSAKRFGSQLEKLKDSNPSCNFVFIEADVSLLSDVDAACKQITTSEKKVDYLYMSAGLVPLNGPEYTKEGLETCFALSYYARMRMVSNLLPLLRQSPNPRVLSVLNGGREKKMYDDDLGLEKHWAAFTVINHTTTMTSLAFEYLARNDQKIAFLHAYPGLVQTDIIARMTAPESSGIIWRVTLASFRGLMAFLMMVVGLTAEESGERHAFHLTSDTYGPGAHRIAETSDEVTAAGILEQYRERDWPEKVWEHTVRIFDQVLATK</sequence>
<dbReference type="RefSeq" id="XP_013318727.1">
    <property type="nucleotide sequence ID" value="XM_013463273.1"/>
</dbReference>
<dbReference type="HOGENOM" id="CLU_044999_0_2_1"/>
<reference evidence="2 3" key="1">
    <citation type="submission" date="2015-01" db="EMBL/GenBank/DDBJ databases">
        <title>The Genome Sequence of Exophiala xenobiotica CBS118157.</title>
        <authorList>
            <consortium name="The Broad Institute Genomics Platform"/>
            <person name="Cuomo C."/>
            <person name="de Hoog S."/>
            <person name="Gorbushina A."/>
            <person name="Stielow B."/>
            <person name="Teixiera M."/>
            <person name="Abouelleil A."/>
            <person name="Chapman S.B."/>
            <person name="Priest M."/>
            <person name="Young S.K."/>
            <person name="Wortman J."/>
            <person name="Nusbaum C."/>
            <person name="Birren B."/>
        </authorList>
    </citation>
    <scope>NUCLEOTIDE SEQUENCE [LARGE SCALE GENOMIC DNA]</scope>
    <source>
        <strain evidence="2 3">CBS 118157</strain>
    </source>
</reference>
<dbReference type="PANTHER" id="PTHR47534:SF3">
    <property type="entry name" value="ALCOHOL DEHYDROGENASE-LIKE C-TERMINAL DOMAIN-CONTAINING PROTEIN"/>
    <property type="match status" value="1"/>
</dbReference>
<evidence type="ECO:0000313" key="3">
    <source>
        <dbReference type="Proteomes" id="UP000054342"/>
    </source>
</evidence>
<dbReference type="Proteomes" id="UP000054342">
    <property type="component" value="Unassembled WGS sequence"/>
</dbReference>
<gene>
    <name evidence="2" type="ORF">PV05_02690</name>
</gene>
<evidence type="ECO:0000313" key="2">
    <source>
        <dbReference type="EMBL" id="KIW58143.1"/>
    </source>
</evidence>
<dbReference type="InterPro" id="IPR036291">
    <property type="entry name" value="NAD(P)-bd_dom_sf"/>
</dbReference>
<dbReference type="Pfam" id="PF00106">
    <property type="entry name" value="adh_short"/>
    <property type="match status" value="1"/>
</dbReference>
<dbReference type="EMBL" id="KN847318">
    <property type="protein sequence ID" value="KIW58143.1"/>
    <property type="molecule type" value="Genomic_DNA"/>
</dbReference>
<dbReference type="Gene3D" id="3.40.50.720">
    <property type="entry name" value="NAD(P)-binding Rossmann-like Domain"/>
    <property type="match status" value="1"/>
</dbReference>
<dbReference type="GeneID" id="25324598"/>
<accession>A0A0D2ER18</accession>
<evidence type="ECO:0000256" key="1">
    <source>
        <dbReference type="ARBA" id="ARBA00023002"/>
    </source>
</evidence>
<keyword evidence="3" id="KW-1185">Reference proteome</keyword>
<evidence type="ECO:0008006" key="4">
    <source>
        <dbReference type="Google" id="ProtNLM"/>
    </source>
</evidence>
<name>A0A0D2ER18_9EURO</name>
<proteinExistence type="predicted"/>
<dbReference type="GO" id="GO:0016491">
    <property type="term" value="F:oxidoreductase activity"/>
    <property type="evidence" value="ECO:0007669"/>
    <property type="project" value="UniProtKB-KW"/>
</dbReference>
<dbReference type="InterPro" id="IPR052228">
    <property type="entry name" value="Sec_Metab_Biosynth_Oxidored"/>
</dbReference>
<dbReference type="AlphaFoldDB" id="A0A0D2ER18"/>
<dbReference type="SUPFAM" id="SSF51735">
    <property type="entry name" value="NAD(P)-binding Rossmann-fold domains"/>
    <property type="match status" value="1"/>
</dbReference>
<dbReference type="STRING" id="348802.A0A0D2ER18"/>
<organism evidence="2 3">
    <name type="scientific">Exophiala xenobiotica</name>
    <dbReference type="NCBI Taxonomy" id="348802"/>
    <lineage>
        <taxon>Eukaryota</taxon>
        <taxon>Fungi</taxon>
        <taxon>Dikarya</taxon>
        <taxon>Ascomycota</taxon>
        <taxon>Pezizomycotina</taxon>
        <taxon>Eurotiomycetes</taxon>
        <taxon>Chaetothyriomycetidae</taxon>
        <taxon>Chaetothyriales</taxon>
        <taxon>Herpotrichiellaceae</taxon>
        <taxon>Exophiala</taxon>
    </lineage>
</organism>
<protein>
    <recommendedName>
        <fullName evidence="4">Ketoreductase (KR) domain-containing protein</fullName>
    </recommendedName>
</protein>